<feature type="region of interest" description="Disordered" evidence="1">
    <location>
        <begin position="174"/>
        <end position="217"/>
    </location>
</feature>
<reference evidence="2" key="1">
    <citation type="submission" date="2022-01" db="EMBL/GenBank/DDBJ databases">
        <title>Comparative genomics reveals a dynamic genome evolution in the ectomycorrhizal milk-cap (Lactarius) mushrooms.</title>
        <authorList>
            <consortium name="DOE Joint Genome Institute"/>
            <person name="Lebreton A."/>
            <person name="Tang N."/>
            <person name="Kuo A."/>
            <person name="LaButti K."/>
            <person name="Drula E."/>
            <person name="Barry K."/>
            <person name="Clum A."/>
            <person name="Lipzen A."/>
            <person name="Mousain D."/>
            <person name="Ng V."/>
            <person name="Wang R."/>
            <person name="Wang X."/>
            <person name="Dai Y."/>
            <person name="Henrissat B."/>
            <person name="Grigoriev I.V."/>
            <person name="Guerin-Laguette A."/>
            <person name="Yu F."/>
            <person name="Martin F.M."/>
        </authorList>
    </citation>
    <scope>NUCLEOTIDE SEQUENCE</scope>
    <source>
        <strain evidence="2">QP</strain>
    </source>
</reference>
<evidence type="ECO:0000256" key="1">
    <source>
        <dbReference type="SAM" id="MobiDB-lite"/>
    </source>
</evidence>
<dbReference type="Proteomes" id="UP001201163">
    <property type="component" value="Unassembled WGS sequence"/>
</dbReference>
<feature type="compositionally biased region" description="Basic and acidic residues" evidence="1">
    <location>
        <begin position="33"/>
        <end position="42"/>
    </location>
</feature>
<evidence type="ECO:0000313" key="2">
    <source>
        <dbReference type="EMBL" id="KAH9000121.1"/>
    </source>
</evidence>
<name>A0AAD4QCE6_9AGAM</name>
<dbReference type="EMBL" id="JAKELL010000002">
    <property type="protein sequence ID" value="KAH9000121.1"/>
    <property type="molecule type" value="Genomic_DNA"/>
</dbReference>
<dbReference type="AlphaFoldDB" id="A0AAD4QCE6"/>
<feature type="compositionally biased region" description="Polar residues" evidence="1">
    <location>
        <begin position="78"/>
        <end position="95"/>
    </location>
</feature>
<feature type="region of interest" description="Disordered" evidence="1">
    <location>
        <begin position="12"/>
        <end position="42"/>
    </location>
</feature>
<organism evidence="2 3">
    <name type="scientific">Lactarius akahatsu</name>
    <dbReference type="NCBI Taxonomy" id="416441"/>
    <lineage>
        <taxon>Eukaryota</taxon>
        <taxon>Fungi</taxon>
        <taxon>Dikarya</taxon>
        <taxon>Basidiomycota</taxon>
        <taxon>Agaricomycotina</taxon>
        <taxon>Agaricomycetes</taxon>
        <taxon>Russulales</taxon>
        <taxon>Russulaceae</taxon>
        <taxon>Lactarius</taxon>
    </lineage>
</organism>
<evidence type="ECO:0000313" key="3">
    <source>
        <dbReference type="Proteomes" id="UP001201163"/>
    </source>
</evidence>
<protein>
    <submittedName>
        <fullName evidence="2">Uncharacterized protein</fullName>
    </submittedName>
</protein>
<gene>
    <name evidence="2" type="ORF">EDB92DRAFT_1789331</name>
</gene>
<proteinExistence type="predicted"/>
<feature type="region of interest" description="Disordered" evidence="1">
    <location>
        <begin position="116"/>
        <end position="146"/>
    </location>
</feature>
<accession>A0AAD4QCE6</accession>
<feature type="region of interest" description="Disordered" evidence="1">
    <location>
        <begin position="71"/>
        <end position="98"/>
    </location>
</feature>
<sequence>MGFFHKFLSLGSRRSKKRRAASHAEARAIPPLSKEELRRQQEEQEEVASRLLRSSSLRYAVVNEVDYSALPPLPHPVNSLNRPQVTSPSRSSSIQTRRKYTVTIRDRKVEALTEFPNANPPLETPTRHSHDQTDSFGRNLPPITPKDQNRLHVLRRDPSVASLLNMYDNQGHLDSKAFSNTPTASEKESSGDGRAQVKRGGSTLRQLLGNPESNRRASTAEGDISWAEAFLLYGYAFSILARR</sequence>
<keyword evidence="3" id="KW-1185">Reference proteome</keyword>
<comment type="caution">
    <text evidence="2">The sequence shown here is derived from an EMBL/GenBank/DDBJ whole genome shotgun (WGS) entry which is preliminary data.</text>
</comment>